<evidence type="ECO:0000256" key="2">
    <source>
        <dbReference type="ARBA" id="ARBA00004479"/>
    </source>
</evidence>
<proteinExistence type="inferred from homology"/>
<comment type="subcellular location">
    <subcellularLocation>
        <location evidence="1">Cell membrane</location>
        <topology evidence="1">Single-pass membrane protein</topology>
    </subcellularLocation>
    <subcellularLocation>
        <location evidence="2">Membrane</location>
        <topology evidence="2">Single-pass type I membrane protein</topology>
    </subcellularLocation>
</comment>
<keyword evidence="17 23" id="KW-0472">Membrane</keyword>
<evidence type="ECO:0000256" key="4">
    <source>
        <dbReference type="ARBA" id="ARBA00012513"/>
    </source>
</evidence>
<keyword evidence="14" id="KW-0418">Kinase</keyword>
<evidence type="ECO:0000256" key="18">
    <source>
        <dbReference type="ARBA" id="ARBA00023170"/>
    </source>
</evidence>
<evidence type="ECO:0000313" key="26">
    <source>
        <dbReference type="Proteomes" id="UP000091857"/>
    </source>
</evidence>
<keyword evidence="15 22" id="KW-0067">ATP-binding</keyword>
<comment type="catalytic activity">
    <reaction evidence="20">
        <text>L-threonyl-[protein] + ATP = O-phospho-L-threonyl-[protein] + ADP + H(+)</text>
        <dbReference type="Rhea" id="RHEA:46608"/>
        <dbReference type="Rhea" id="RHEA-COMP:11060"/>
        <dbReference type="Rhea" id="RHEA-COMP:11605"/>
        <dbReference type="ChEBI" id="CHEBI:15378"/>
        <dbReference type="ChEBI" id="CHEBI:30013"/>
        <dbReference type="ChEBI" id="CHEBI:30616"/>
        <dbReference type="ChEBI" id="CHEBI:61977"/>
        <dbReference type="ChEBI" id="CHEBI:456216"/>
        <dbReference type="EC" id="2.7.11.1"/>
    </reaction>
</comment>
<keyword evidence="26" id="KW-1185">Reference proteome</keyword>
<dbReference type="Pfam" id="PF00069">
    <property type="entry name" value="Pkinase"/>
    <property type="match status" value="1"/>
</dbReference>
<dbReference type="FunFam" id="1.10.510.10:FF:000358">
    <property type="entry name" value="Putative leucine-rich repeat receptor-like serine/threonine-protein kinase"/>
    <property type="match status" value="1"/>
</dbReference>
<dbReference type="GO" id="GO:0005886">
    <property type="term" value="C:plasma membrane"/>
    <property type="evidence" value="ECO:0007669"/>
    <property type="project" value="UniProtKB-SubCell"/>
</dbReference>
<name>A0A2C9VG79_MANES</name>
<evidence type="ECO:0000256" key="17">
    <source>
        <dbReference type="ARBA" id="ARBA00023136"/>
    </source>
</evidence>
<dbReference type="InterPro" id="IPR032675">
    <property type="entry name" value="LRR_dom_sf"/>
</dbReference>
<dbReference type="PANTHER" id="PTHR27008:SF499">
    <property type="entry name" value="OS06G0581500 PROTEIN"/>
    <property type="match status" value="1"/>
</dbReference>
<dbReference type="PANTHER" id="PTHR27008">
    <property type="entry name" value="OS04G0122200 PROTEIN"/>
    <property type="match status" value="1"/>
</dbReference>
<dbReference type="Gramene" id="Manes.08G087600.1.v8.1">
    <property type="protein sequence ID" value="Manes.08G087600.1.v8.1.CDS"/>
    <property type="gene ID" value="Manes.08G087600.v8.1"/>
</dbReference>
<keyword evidence="10 23" id="KW-0812">Transmembrane</keyword>
<dbReference type="Gene3D" id="3.80.10.10">
    <property type="entry name" value="Ribonuclease Inhibitor"/>
    <property type="match status" value="4"/>
</dbReference>
<evidence type="ECO:0000256" key="10">
    <source>
        <dbReference type="ARBA" id="ARBA00022692"/>
    </source>
</evidence>
<sequence>MYMLMKILHLKKQNMEDSRLNSIWVFINLLHGILVLCMNSGLESATAAATRGNETDRLALLDFKNLITQDPLQVMSSWNDSVHYCNWIGVSCSSSNDRVVTLNLNSQKLAGSIPPSIGNLTHLTGINLFKNSFFGELPQEMGRLWRLQHLNLTYNSFVAKIPSNLTHCKELTVIEASGNNLVGEIPEQLSSLSKLVVFAFGGNNLTGKIPTWIGNFSSLFALSLALNNFVGNIPNELGRLSSLGFFQLYGNYLSGTVPSSIYNLSSIYYFSVTQNQLHGQLPQDVGLTLPSLRIFAGGVNNFTGVIPVSLSNASGLQVLDFAQNSLTGNIPRNLKNLQSLYRLNFDENNLGNGEIDDLNFLSSLANCTSLEVLGLAQNHYAGELPSSIANLSTNLQIFTIGSNLIHGSIPVEIENLVNLATLGLEGNYLSGNVPSAIGKLQNLGALHLNRNRFSGSIPPFIGNLTRLNRLFMEENRFEGSIPDSLGNCKNLRNLNLSSNNLNGSIPKQVIGLSSLSISVVMSNNSLTGSIPSEVGNLRNLVELDLSHNKLFGEIPSSLGSCASLERLHLEGNKLGGTIPESLKDLRGIEELDLSSNNMSGEIPEFLSKLLALKHLNISFNDFEGEVSGEGIFANASAVSIIGNDKLCGGIPDLDLPSCSKKKKEKPLNLKVIISVTIAVVFSIAILCSVVILRMAHSKAPPSEDRHVGMSYSEIVKSTNGFSAENSIGSGSFGSVYKGTLPGDGKMVAIKVMNLQQRGASKSFIDECDALRSIRHRNLLRIINACSTTDHQGNDFKCLVFEFMANGSLDKWLHPKADEQDQTKRLSFIQRLNIAIDIASALDYLHHHCETPIVHCDLKPSNVLLDEDMTAHVGDFGLATFLLESSNNPSKSEAISVVLNGSIGYIPPEYGFNDQVSALGDVYSFGILLLEMFTGRTPTDDMFKDDLSIHKFVAMALPEHAMDVIDITMLDEEKTADDETNEEKAIIRNSNAQSNASRIQECVVSAMSIGISCSSSSPRDRMAMSSVVNKLHDIRDSFLRSNSSKWKKYEEIFTQQVS</sequence>
<evidence type="ECO:0000256" key="7">
    <source>
        <dbReference type="ARBA" id="ARBA00022553"/>
    </source>
</evidence>
<keyword evidence="7" id="KW-0597">Phosphoprotein</keyword>
<protein>
    <recommendedName>
        <fullName evidence="4">non-specific serine/threonine protein kinase</fullName>
        <ecNumber evidence="4">2.7.11.1</ecNumber>
    </recommendedName>
</protein>
<evidence type="ECO:0000256" key="8">
    <source>
        <dbReference type="ARBA" id="ARBA00022614"/>
    </source>
</evidence>
<keyword evidence="18" id="KW-0675">Receptor</keyword>
<dbReference type="InterPro" id="IPR017441">
    <property type="entry name" value="Protein_kinase_ATP_BS"/>
</dbReference>
<evidence type="ECO:0000256" key="23">
    <source>
        <dbReference type="SAM" id="Phobius"/>
    </source>
</evidence>
<evidence type="ECO:0000256" key="1">
    <source>
        <dbReference type="ARBA" id="ARBA00004162"/>
    </source>
</evidence>
<keyword evidence="12" id="KW-0677">Repeat</keyword>
<evidence type="ECO:0000256" key="19">
    <source>
        <dbReference type="ARBA" id="ARBA00023180"/>
    </source>
</evidence>
<organism evidence="25 26">
    <name type="scientific">Manihot esculenta</name>
    <name type="common">Cassava</name>
    <name type="synonym">Jatropha manihot</name>
    <dbReference type="NCBI Taxonomy" id="3983"/>
    <lineage>
        <taxon>Eukaryota</taxon>
        <taxon>Viridiplantae</taxon>
        <taxon>Streptophyta</taxon>
        <taxon>Embryophyta</taxon>
        <taxon>Tracheophyta</taxon>
        <taxon>Spermatophyta</taxon>
        <taxon>Magnoliopsida</taxon>
        <taxon>eudicotyledons</taxon>
        <taxon>Gunneridae</taxon>
        <taxon>Pentapetalae</taxon>
        <taxon>rosids</taxon>
        <taxon>fabids</taxon>
        <taxon>Malpighiales</taxon>
        <taxon>Euphorbiaceae</taxon>
        <taxon>Crotonoideae</taxon>
        <taxon>Manihoteae</taxon>
        <taxon>Manihot</taxon>
    </lineage>
</organism>
<keyword evidence="9" id="KW-0808">Transferase</keyword>
<dbReference type="EMBL" id="CM004394">
    <property type="protein sequence ID" value="OAY43663.1"/>
    <property type="molecule type" value="Genomic_DNA"/>
</dbReference>
<dbReference type="PROSITE" id="PS00107">
    <property type="entry name" value="PROTEIN_KINASE_ATP"/>
    <property type="match status" value="1"/>
</dbReference>
<keyword evidence="19" id="KW-0325">Glycoprotein</keyword>
<dbReference type="PROSITE" id="PS50011">
    <property type="entry name" value="PROTEIN_KINASE_DOM"/>
    <property type="match status" value="1"/>
</dbReference>
<evidence type="ECO:0000256" key="15">
    <source>
        <dbReference type="ARBA" id="ARBA00022840"/>
    </source>
</evidence>
<dbReference type="Pfam" id="PF23598">
    <property type="entry name" value="LRR_14"/>
    <property type="match status" value="1"/>
</dbReference>
<evidence type="ECO:0000256" key="9">
    <source>
        <dbReference type="ARBA" id="ARBA00022679"/>
    </source>
</evidence>
<dbReference type="InterPro" id="IPR011009">
    <property type="entry name" value="Kinase-like_dom_sf"/>
</dbReference>
<comment type="similarity">
    <text evidence="3">Belongs to the protein kinase superfamily. Ser/Thr protein kinase family.</text>
</comment>
<dbReference type="Pfam" id="PF00560">
    <property type="entry name" value="LRR_1"/>
    <property type="match status" value="3"/>
</dbReference>
<dbReference type="SUPFAM" id="SSF56112">
    <property type="entry name" value="Protein kinase-like (PK-like)"/>
    <property type="match status" value="1"/>
</dbReference>
<keyword evidence="8" id="KW-0433">Leucine-rich repeat</keyword>
<feature type="domain" description="Protein kinase" evidence="24">
    <location>
        <begin position="721"/>
        <end position="1038"/>
    </location>
</feature>
<dbReference type="SMART" id="SM00220">
    <property type="entry name" value="S_TKc"/>
    <property type="match status" value="1"/>
</dbReference>
<dbReference type="AlphaFoldDB" id="A0A2C9VG79"/>
<dbReference type="FunFam" id="3.80.10.10:FF:000288">
    <property type="entry name" value="LRR receptor-like serine/threonine-protein kinase EFR"/>
    <property type="match status" value="1"/>
</dbReference>
<keyword evidence="11" id="KW-0732">Signal</keyword>
<accession>A0A2C9VG79</accession>
<dbReference type="InterPro" id="IPR008271">
    <property type="entry name" value="Ser/Thr_kinase_AS"/>
</dbReference>
<dbReference type="InterPro" id="IPR001611">
    <property type="entry name" value="Leu-rich_rpt"/>
</dbReference>
<dbReference type="InterPro" id="IPR055414">
    <property type="entry name" value="LRR_R13L4/SHOC2-like"/>
</dbReference>
<dbReference type="SMART" id="SM00369">
    <property type="entry name" value="LRR_TYP"/>
    <property type="match status" value="5"/>
</dbReference>
<dbReference type="GO" id="GO:0009791">
    <property type="term" value="P:post-embryonic development"/>
    <property type="evidence" value="ECO:0007669"/>
    <property type="project" value="UniProtKB-ARBA"/>
</dbReference>
<keyword evidence="13 22" id="KW-0547">Nucleotide-binding</keyword>
<evidence type="ECO:0000256" key="5">
    <source>
        <dbReference type="ARBA" id="ARBA00022475"/>
    </source>
</evidence>
<keyword evidence="16 23" id="KW-1133">Transmembrane helix</keyword>
<evidence type="ECO:0000256" key="21">
    <source>
        <dbReference type="ARBA" id="ARBA00048679"/>
    </source>
</evidence>
<evidence type="ECO:0000256" key="11">
    <source>
        <dbReference type="ARBA" id="ARBA00022729"/>
    </source>
</evidence>
<feature type="binding site" evidence="22">
    <location>
        <position position="750"/>
    </location>
    <ligand>
        <name>ATP</name>
        <dbReference type="ChEBI" id="CHEBI:30616"/>
    </ligand>
</feature>
<dbReference type="SUPFAM" id="SSF52058">
    <property type="entry name" value="L domain-like"/>
    <property type="match status" value="2"/>
</dbReference>
<reference evidence="26" key="1">
    <citation type="journal article" date="2016" name="Nat. Biotechnol.">
        <title>Sequencing wild and cultivated cassava and related species reveals extensive interspecific hybridization and genetic diversity.</title>
        <authorList>
            <person name="Bredeson J.V."/>
            <person name="Lyons J.B."/>
            <person name="Prochnik S.E."/>
            <person name="Wu G.A."/>
            <person name="Ha C.M."/>
            <person name="Edsinger-Gonzales E."/>
            <person name="Grimwood J."/>
            <person name="Schmutz J."/>
            <person name="Rabbi I.Y."/>
            <person name="Egesi C."/>
            <person name="Nauluvula P."/>
            <person name="Lebot V."/>
            <person name="Ndunguru J."/>
            <person name="Mkamilo G."/>
            <person name="Bart R.S."/>
            <person name="Setter T.L."/>
            <person name="Gleadow R.M."/>
            <person name="Kulakow P."/>
            <person name="Ferguson M.E."/>
            <person name="Rounsley S."/>
            <person name="Rokhsar D.S."/>
        </authorList>
    </citation>
    <scope>NUCLEOTIDE SEQUENCE [LARGE SCALE GENOMIC DNA]</scope>
    <source>
        <strain evidence="26">cv. AM560-2</strain>
    </source>
</reference>
<dbReference type="InterPro" id="IPR000719">
    <property type="entry name" value="Prot_kinase_dom"/>
</dbReference>
<dbReference type="GO" id="GO:0004674">
    <property type="term" value="F:protein serine/threonine kinase activity"/>
    <property type="evidence" value="ECO:0007669"/>
    <property type="project" value="UniProtKB-KW"/>
</dbReference>
<dbReference type="GO" id="GO:0005524">
    <property type="term" value="F:ATP binding"/>
    <property type="evidence" value="ECO:0007669"/>
    <property type="project" value="UniProtKB-UniRule"/>
</dbReference>
<dbReference type="Pfam" id="PF08263">
    <property type="entry name" value="LRRNT_2"/>
    <property type="match status" value="1"/>
</dbReference>
<evidence type="ECO:0000256" key="12">
    <source>
        <dbReference type="ARBA" id="ARBA00022737"/>
    </source>
</evidence>
<evidence type="ECO:0000256" key="22">
    <source>
        <dbReference type="PROSITE-ProRule" id="PRU10141"/>
    </source>
</evidence>
<evidence type="ECO:0000256" key="20">
    <source>
        <dbReference type="ARBA" id="ARBA00047899"/>
    </source>
</evidence>
<dbReference type="InterPro" id="IPR051809">
    <property type="entry name" value="Plant_receptor-like_S/T_kinase"/>
</dbReference>
<keyword evidence="5" id="KW-1003">Cell membrane</keyword>
<comment type="catalytic activity">
    <reaction evidence="21">
        <text>L-seryl-[protein] + ATP = O-phospho-L-seryl-[protein] + ADP + H(+)</text>
        <dbReference type="Rhea" id="RHEA:17989"/>
        <dbReference type="Rhea" id="RHEA-COMP:9863"/>
        <dbReference type="Rhea" id="RHEA-COMP:11604"/>
        <dbReference type="ChEBI" id="CHEBI:15378"/>
        <dbReference type="ChEBI" id="CHEBI:29999"/>
        <dbReference type="ChEBI" id="CHEBI:30616"/>
        <dbReference type="ChEBI" id="CHEBI:83421"/>
        <dbReference type="ChEBI" id="CHEBI:456216"/>
        <dbReference type="EC" id="2.7.11.1"/>
    </reaction>
</comment>
<dbReference type="InterPro" id="IPR013210">
    <property type="entry name" value="LRR_N_plant-typ"/>
</dbReference>
<dbReference type="PRINTS" id="PR00019">
    <property type="entry name" value="LEURICHRPT"/>
</dbReference>
<dbReference type="FunFam" id="3.30.200.20:FF:000432">
    <property type="entry name" value="LRR receptor-like serine/threonine-protein kinase EFR"/>
    <property type="match status" value="1"/>
</dbReference>
<dbReference type="Pfam" id="PF13855">
    <property type="entry name" value="LRR_8"/>
    <property type="match status" value="1"/>
</dbReference>
<dbReference type="EC" id="2.7.11.1" evidence="4"/>
<dbReference type="Proteomes" id="UP000091857">
    <property type="component" value="Chromosome 8"/>
</dbReference>
<feature type="transmembrane region" description="Helical" evidence="23">
    <location>
        <begin position="671"/>
        <end position="692"/>
    </location>
</feature>
<dbReference type="OrthoDB" id="676979at2759"/>
<evidence type="ECO:0000256" key="13">
    <source>
        <dbReference type="ARBA" id="ARBA00022741"/>
    </source>
</evidence>
<evidence type="ECO:0000256" key="6">
    <source>
        <dbReference type="ARBA" id="ARBA00022527"/>
    </source>
</evidence>
<evidence type="ECO:0000259" key="24">
    <source>
        <dbReference type="PROSITE" id="PS50011"/>
    </source>
</evidence>
<comment type="caution">
    <text evidence="25">The sequence shown here is derived from an EMBL/GenBank/DDBJ whole genome shotgun (WGS) entry which is preliminary data.</text>
</comment>
<feature type="transmembrane region" description="Helical" evidence="23">
    <location>
        <begin position="21"/>
        <end position="42"/>
    </location>
</feature>
<evidence type="ECO:0000313" key="25">
    <source>
        <dbReference type="EMBL" id="OAY43663.1"/>
    </source>
</evidence>
<gene>
    <name evidence="25" type="ORF">MANES_08G087600v8</name>
</gene>
<dbReference type="PROSITE" id="PS00108">
    <property type="entry name" value="PROTEIN_KINASE_ST"/>
    <property type="match status" value="1"/>
</dbReference>
<keyword evidence="6" id="KW-0723">Serine/threonine-protein kinase</keyword>
<dbReference type="Gene3D" id="3.30.200.20">
    <property type="entry name" value="Phosphorylase Kinase, domain 1"/>
    <property type="match status" value="1"/>
</dbReference>
<dbReference type="Gene3D" id="1.10.510.10">
    <property type="entry name" value="Transferase(Phosphotransferase) domain 1"/>
    <property type="match status" value="1"/>
</dbReference>
<dbReference type="InterPro" id="IPR003591">
    <property type="entry name" value="Leu-rich_rpt_typical-subtyp"/>
</dbReference>
<evidence type="ECO:0000256" key="16">
    <source>
        <dbReference type="ARBA" id="ARBA00022989"/>
    </source>
</evidence>
<dbReference type="FunFam" id="3.80.10.10:FF:000233">
    <property type="entry name" value="Leucine-rich repeat receptor-like protein kinase TDR"/>
    <property type="match status" value="1"/>
</dbReference>
<evidence type="ECO:0000256" key="3">
    <source>
        <dbReference type="ARBA" id="ARBA00008684"/>
    </source>
</evidence>
<evidence type="ECO:0000256" key="14">
    <source>
        <dbReference type="ARBA" id="ARBA00022777"/>
    </source>
</evidence>